<evidence type="ECO:0000313" key="2">
    <source>
        <dbReference type="EMBL" id="RBP05945.1"/>
    </source>
</evidence>
<accession>A0A366EWT9</accession>
<feature type="transmembrane region" description="Helical" evidence="1">
    <location>
        <begin position="333"/>
        <end position="350"/>
    </location>
</feature>
<dbReference type="AlphaFoldDB" id="A0A366EWT9"/>
<feature type="transmembrane region" description="Helical" evidence="1">
    <location>
        <begin position="275"/>
        <end position="295"/>
    </location>
</feature>
<evidence type="ECO:0000256" key="1">
    <source>
        <dbReference type="SAM" id="Phobius"/>
    </source>
</evidence>
<feature type="transmembrane region" description="Helical" evidence="1">
    <location>
        <begin position="301"/>
        <end position="321"/>
    </location>
</feature>
<dbReference type="EMBL" id="QNRJ01000003">
    <property type="protein sequence ID" value="RBP05945.1"/>
    <property type="molecule type" value="Genomic_DNA"/>
</dbReference>
<feature type="transmembrane region" description="Helical" evidence="1">
    <location>
        <begin position="20"/>
        <end position="43"/>
    </location>
</feature>
<feature type="transmembrane region" description="Helical" evidence="1">
    <location>
        <begin position="181"/>
        <end position="202"/>
    </location>
</feature>
<protein>
    <submittedName>
        <fullName evidence="2">ABC-2 type transport system permease protein</fullName>
    </submittedName>
</protein>
<proteinExistence type="predicted"/>
<gene>
    <name evidence="2" type="ORF">DET59_10371</name>
</gene>
<name>A0A366EWT9_9BACI</name>
<feature type="transmembrane region" description="Helical" evidence="1">
    <location>
        <begin position="63"/>
        <end position="85"/>
    </location>
</feature>
<dbReference type="Proteomes" id="UP000252118">
    <property type="component" value="Unassembled WGS sequence"/>
</dbReference>
<organism evidence="2 3">
    <name type="scientific">Rossellomorea aquimaris</name>
    <dbReference type="NCBI Taxonomy" id="189382"/>
    <lineage>
        <taxon>Bacteria</taxon>
        <taxon>Bacillati</taxon>
        <taxon>Bacillota</taxon>
        <taxon>Bacilli</taxon>
        <taxon>Bacillales</taxon>
        <taxon>Bacillaceae</taxon>
        <taxon>Rossellomorea</taxon>
    </lineage>
</organism>
<keyword evidence="1" id="KW-0472">Membrane</keyword>
<feature type="transmembrane region" description="Helical" evidence="1">
    <location>
        <begin position="105"/>
        <end position="133"/>
    </location>
</feature>
<reference evidence="2 3" key="1">
    <citation type="submission" date="2018-06" db="EMBL/GenBank/DDBJ databases">
        <title>Freshwater and sediment microbial communities from various areas in North America, analyzing microbe dynamics in response to fracking.</title>
        <authorList>
            <person name="Lamendella R."/>
        </authorList>
    </citation>
    <scope>NUCLEOTIDE SEQUENCE [LARGE SCALE GENOMIC DNA]</scope>
    <source>
        <strain evidence="2 3">97B</strain>
    </source>
</reference>
<keyword evidence="1" id="KW-0812">Transmembrane</keyword>
<keyword evidence="1" id="KW-1133">Transmembrane helix</keyword>
<dbReference type="RefSeq" id="WP_113968532.1">
    <property type="nucleotide sequence ID" value="NZ_QNRJ01000003.1"/>
</dbReference>
<sequence length="656" mass="76094">MPSKTSWINKEVIIQSLRNVGWVGIVYFIGLLFSLPVDIIGKLSNDNQPYPIAIYENLFKMQYPIQMGLMLFVPVILSLFLFRYLHVKQAADFMHSLPLTRSKLFYHFTVTGFVILITPIVLNTAILLSLYSLTDLHQFISVQDIFIWCGITILMNSLLFTAATFMAMITGLTAVQGVMTYILLLLPAGMFMLVCFSLKNLLYGFPEDYFFNIQIEQYSPVIKAVYLENKIFSGMDVTLFIAITLLLYVLSYVLYKTRKVEAASLAIVYPVLRPLFKYGVAFCFMLVGGMYFNGIYQETEWTLFGYFIGSFIGYYLAEMVLQKHWRVFSYWKGYVGFAVAISLIGLFIQFDLFQYEKKIPELEDVEKVHVSPSYYSLTDNPETLIEEPFISEDKTIEAVLDLHEEIVNNPGQNIVHRDGSEQIFFYYKMKDGSKLVRNYQVNIDEFKSQYASLYEMKNYKETTEQIFSVDSSKVDKLSIYSDLGNRQSISIVDPEQINEAIGILKEETYNDTFEDRDRVNLYNVELLLSENQWTHVGVRNNDKKFESWLQENGYLEDIRVTADDVEWMYVIDQERYRNRLFNVVDLDTAALELKKENKGVEVADSKHVEAIMNQLVYNQMTNEYIVIIKYKTHGNIEVRGLKAEDTPSFLKNKTDN</sequence>
<evidence type="ECO:0000313" key="3">
    <source>
        <dbReference type="Proteomes" id="UP000252118"/>
    </source>
</evidence>
<feature type="transmembrane region" description="Helical" evidence="1">
    <location>
        <begin position="145"/>
        <end position="169"/>
    </location>
</feature>
<feature type="transmembrane region" description="Helical" evidence="1">
    <location>
        <begin position="237"/>
        <end position="255"/>
    </location>
</feature>
<comment type="caution">
    <text evidence="2">The sequence shown here is derived from an EMBL/GenBank/DDBJ whole genome shotgun (WGS) entry which is preliminary data.</text>
</comment>
<dbReference type="OrthoDB" id="1706490at2"/>